<dbReference type="PANTHER" id="PTHR31213">
    <property type="entry name" value="OS08G0374000 PROTEIN-RELATED"/>
    <property type="match status" value="1"/>
</dbReference>
<gene>
    <name evidence="4" type="primary">LOC113735377</name>
</gene>
<dbReference type="OrthoDB" id="1500546at2759"/>
<dbReference type="AlphaFoldDB" id="A0A6P6WRX5"/>
<reference evidence="3" key="1">
    <citation type="journal article" date="2025" name="Foods">
        <title>Unveiling the Microbial Signatures of Arabica Coffee Cherries: Insights into Ripeness Specific Diversity, Functional Traits, and Implications for Quality and Safety.</title>
        <authorList>
            <consortium name="RefSeq"/>
            <person name="Tenea G.N."/>
            <person name="Cifuentes V."/>
            <person name="Reyes P."/>
            <person name="Cevallos-Vallejos M."/>
        </authorList>
    </citation>
    <scope>NUCLEOTIDE SEQUENCE [LARGE SCALE GENOMIC DNA]</scope>
</reference>
<keyword evidence="3" id="KW-1185">Reference proteome</keyword>
<sequence length="160" mass="17827">MGVITFSEEYTYSIPPARLFKASVLDSHYLFPKLLPQAFKSIEILQGNGGTGSIKQINLAEGKNFSYLKYKIDELNEETYTYNYTVIEGDALSANLEKISYEVKFETSPSGGTVAKMTNTYCTVGDFAIKEEEVKAGKEKALGMYKAVEAYLVQHPDVYA</sequence>
<dbReference type="CDD" id="cd07816">
    <property type="entry name" value="Bet_v1-like"/>
    <property type="match status" value="1"/>
</dbReference>
<comment type="similarity">
    <text evidence="1">Belongs to the BetVI family.</text>
</comment>
<dbReference type="Proteomes" id="UP001652660">
    <property type="component" value="Chromosome 3c"/>
</dbReference>
<evidence type="ECO:0000256" key="1">
    <source>
        <dbReference type="ARBA" id="ARBA00009744"/>
    </source>
</evidence>
<evidence type="ECO:0000313" key="3">
    <source>
        <dbReference type="Proteomes" id="UP001652660"/>
    </source>
</evidence>
<evidence type="ECO:0000313" key="4">
    <source>
        <dbReference type="RefSeq" id="XP_027118188.2"/>
    </source>
</evidence>
<dbReference type="PANTHER" id="PTHR31213:SF70">
    <property type="entry name" value="MAJOR ALLERGEN PRU AR 1-LIKE"/>
    <property type="match status" value="1"/>
</dbReference>
<dbReference type="GO" id="GO:0004864">
    <property type="term" value="F:protein phosphatase inhibitor activity"/>
    <property type="evidence" value="ECO:0007669"/>
    <property type="project" value="InterPro"/>
</dbReference>
<accession>A0A6P6WRX5</accession>
<dbReference type="GO" id="GO:0005634">
    <property type="term" value="C:nucleus"/>
    <property type="evidence" value="ECO:0007669"/>
    <property type="project" value="TreeGrafter"/>
</dbReference>
<dbReference type="InterPro" id="IPR000916">
    <property type="entry name" value="Bet_v_I/MLP"/>
</dbReference>
<organism evidence="3 4">
    <name type="scientific">Coffea arabica</name>
    <name type="common">Arabian coffee</name>
    <dbReference type="NCBI Taxonomy" id="13443"/>
    <lineage>
        <taxon>Eukaryota</taxon>
        <taxon>Viridiplantae</taxon>
        <taxon>Streptophyta</taxon>
        <taxon>Embryophyta</taxon>
        <taxon>Tracheophyta</taxon>
        <taxon>Spermatophyta</taxon>
        <taxon>Magnoliopsida</taxon>
        <taxon>eudicotyledons</taxon>
        <taxon>Gunneridae</taxon>
        <taxon>Pentapetalae</taxon>
        <taxon>asterids</taxon>
        <taxon>lamiids</taxon>
        <taxon>Gentianales</taxon>
        <taxon>Rubiaceae</taxon>
        <taxon>Ixoroideae</taxon>
        <taxon>Gardenieae complex</taxon>
        <taxon>Bertiereae - Coffeeae clade</taxon>
        <taxon>Coffeeae</taxon>
        <taxon>Coffea</taxon>
    </lineage>
</organism>
<dbReference type="GO" id="GO:0038023">
    <property type="term" value="F:signaling receptor activity"/>
    <property type="evidence" value="ECO:0007669"/>
    <property type="project" value="InterPro"/>
</dbReference>
<dbReference type="GO" id="GO:0010427">
    <property type="term" value="F:abscisic acid binding"/>
    <property type="evidence" value="ECO:0007669"/>
    <property type="project" value="InterPro"/>
</dbReference>
<dbReference type="Pfam" id="PF00407">
    <property type="entry name" value="Bet_v_1"/>
    <property type="match status" value="1"/>
</dbReference>
<dbReference type="GeneID" id="113735377"/>
<dbReference type="InterPro" id="IPR023393">
    <property type="entry name" value="START-like_dom_sf"/>
</dbReference>
<reference evidence="4" key="2">
    <citation type="submission" date="2025-08" db="UniProtKB">
        <authorList>
            <consortium name="RefSeq"/>
        </authorList>
    </citation>
    <scope>IDENTIFICATION</scope>
    <source>
        <tissue evidence="4">Leaves</tissue>
    </source>
</reference>
<dbReference type="PRINTS" id="PR00634">
    <property type="entry name" value="BETALLERGEN"/>
</dbReference>
<dbReference type="GO" id="GO:0009738">
    <property type="term" value="P:abscisic acid-activated signaling pathway"/>
    <property type="evidence" value="ECO:0007669"/>
    <property type="project" value="InterPro"/>
</dbReference>
<dbReference type="GO" id="GO:0006952">
    <property type="term" value="P:defense response"/>
    <property type="evidence" value="ECO:0007669"/>
    <property type="project" value="InterPro"/>
</dbReference>
<protein>
    <submittedName>
        <fullName evidence="4">Major allergen Pru av 1-like</fullName>
    </submittedName>
</protein>
<dbReference type="InterPro" id="IPR024949">
    <property type="entry name" value="Bet_v_I_allergen"/>
</dbReference>
<dbReference type="GO" id="GO:0005737">
    <property type="term" value="C:cytoplasm"/>
    <property type="evidence" value="ECO:0007669"/>
    <property type="project" value="TreeGrafter"/>
</dbReference>
<dbReference type="InterPro" id="IPR050279">
    <property type="entry name" value="Plant_def-hormone_signal"/>
</dbReference>
<dbReference type="Gene3D" id="3.30.530.20">
    <property type="match status" value="1"/>
</dbReference>
<proteinExistence type="inferred from homology"/>
<evidence type="ECO:0000259" key="2">
    <source>
        <dbReference type="Pfam" id="PF00407"/>
    </source>
</evidence>
<dbReference type="RefSeq" id="XP_027118188.2">
    <property type="nucleotide sequence ID" value="XM_027262387.2"/>
</dbReference>
<dbReference type="SUPFAM" id="SSF55961">
    <property type="entry name" value="Bet v1-like"/>
    <property type="match status" value="1"/>
</dbReference>
<feature type="domain" description="Bet v I/Major latex protein" evidence="2">
    <location>
        <begin position="1"/>
        <end position="154"/>
    </location>
</feature>
<name>A0A6P6WRX5_COFAR</name>